<protein>
    <recommendedName>
        <fullName evidence="3">Esterase</fullName>
    </recommendedName>
</protein>
<evidence type="ECO:0008006" key="3">
    <source>
        <dbReference type="Google" id="ProtNLM"/>
    </source>
</evidence>
<accession>A0ABN1TK61</accession>
<sequence>MLDAARARQPVSAAAADTVIVGQSLGGLTALRVGLRFGDRIGNVASQSASLWQDDLAGLPLDGSARIHLAHGVQEWVLAPDHERVAVRLREAGHEVLAPRYNGGHDYAWWRGAIGDAIVALLSPVDG</sequence>
<evidence type="ECO:0000313" key="2">
    <source>
        <dbReference type="Proteomes" id="UP001501581"/>
    </source>
</evidence>
<evidence type="ECO:0000313" key="1">
    <source>
        <dbReference type="EMBL" id="GAA1091159.1"/>
    </source>
</evidence>
<dbReference type="Proteomes" id="UP001501581">
    <property type="component" value="Unassembled WGS sequence"/>
</dbReference>
<dbReference type="Pfam" id="PF00756">
    <property type="entry name" value="Esterase"/>
    <property type="match status" value="1"/>
</dbReference>
<dbReference type="Gene3D" id="3.40.50.1820">
    <property type="entry name" value="alpha/beta hydrolase"/>
    <property type="match status" value="1"/>
</dbReference>
<dbReference type="EMBL" id="BAAALG010000001">
    <property type="protein sequence ID" value="GAA1091159.1"/>
    <property type="molecule type" value="Genomic_DNA"/>
</dbReference>
<gene>
    <name evidence="1" type="ORF">GCM10009668_02350</name>
</gene>
<name>A0ABN1TK61_9ACTN</name>
<dbReference type="InterPro" id="IPR000801">
    <property type="entry name" value="Esterase-like"/>
</dbReference>
<dbReference type="InterPro" id="IPR029058">
    <property type="entry name" value="AB_hydrolase_fold"/>
</dbReference>
<dbReference type="SUPFAM" id="SSF53474">
    <property type="entry name" value="alpha/beta-Hydrolases"/>
    <property type="match status" value="1"/>
</dbReference>
<proteinExistence type="predicted"/>
<reference evidence="1 2" key="1">
    <citation type="journal article" date="2019" name="Int. J. Syst. Evol. Microbiol.">
        <title>The Global Catalogue of Microorganisms (GCM) 10K type strain sequencing project: providing services to taxonomists for standard genome sequencing and annotation.</title>
        <authorList>
            <consortium name="The Broad Institute Genomics Platform"/>
            <consortium name="The Broad Institute Genome Sequencing Center for Infectious Disease"/>
            <person name="Wu L."/>
            <person name="Ma J."/>
        </authorList>
    </citation>
    <scope>NUCLEOTIDE SEQUENCE [LARGE SCALE GENOMIC DNA]</scope>
    <source>
        <strain evidence="1 2">JCM 13008</strain>
    </source>
</reference>
<keyword evidence="2" id="KW-1185">Reference proteome</keyword>
<organism evidence="1 2">
    <name type="scientific">Nocardioides dubius</name>
    <dbReference type="NCBI Taxonomy" id="317019"/>
    <lineage>
        <taxon>Bacteria</taxon>
        <taxon>Bacillati</taxon>
        <taxon>Actinomycetota</taxon>
        <taxon>Actinomycetes</taxon>
        <taxon>Propionibacteriales</taxon>
        <taxon>Nocardioidaceae</taxon>
        <taxon>Nocardioides</taxon>
    </lineage>
</organism>
<comment type="caution">
    <text evidence="1">The sequence shown here is derived from an EMBL/GenBank/DDBJ whole genome shotgun (WGS) entry which is preliminary data.</text>
</comment>